<evidence type="ECO:0000313" key="2">
    <source>
        <dbReference type="Proteomes" id="UP001147760"/>
    </source>
</evidence>
<dbReference type="EMBL" id="JAPWDO010000001">
    <property type="protein sequence ID" value="KAJ5487910.1"/>
    <property type="molecule type" value="Genomic_DNA"/>
</dbReference>
<reference evidence="1" key="2">
    <citation type="journal article" date="2023" name="IMA Fungus">
        <title>Comparative genomic study of the Penicillium genus elucidates a diverse pangenome and 15 lateral gene transfer events.</title>
        <authorList>
            <person name="Petersen C."/>
            <person name="Sorensen T."/>
            <person name="Nielsen M.R."/>
            <person name="Sondergaard T.E."/>
            <person name="Sorensen J.L."/>
            <person name="Fitzpatrick D.A."/>
            <person name="Frisvad J.C."/>
            <person name="Nielsen K.L."/>
        </authorList>
    </citation>
    <scope>NUCLEOTIDE SEQUENCE</scope>
    <source>
        <strain evidence="1">IBT 17660</strain>
    </source>
</reference>
<evidence type="ECO:0000313" key="1">
    <source>
        <dbReference type="EMBL" id="KAJ5487910.1"/>
    </source>
</evidence>
<organism evidence="1 2">
    <name type="scientific">Penicillium desertorum</name>
    <dbReference type="NCBI Taxonomy" id="1303715"/>
    <lineage>
        <taxon>Eukaryota</taxon>
        <taxon>Fungi</taxon>
        <taxon>Dikarya</taxon>
        <taxon>Ascomycota</taxon>
        <taxon>Pezizomycotina</taxon>
        <taxon>Eurotiomycetes</taxon>
        <taxon>Eurotiomycetidae</taxon>
        <taxon>Eurotiales</taxon>
        <taxon>Aspergillaceae</taxon>
        <taxon>Penicillium</taxon>
    </lineage>
</organism>
<sequence length="76" mass="8554">MVSAFLSLTKDNISSAKTDIMIKRGECLLLSVECCKIHDASEKHIGALRQLSEHYDMIGDEQQAQEVMRSIESITR</sequence>
<accession>A0A9W9XBP5</accession>
<comment type="caution">
    <text evidence="1">The sequence shown here is derived from an EMBL/GenBank/DDBJ whole genome shotgun (WGS) entry which is preliminary data.</text>
</comment>
<proteinExistence type="predicted"/>
<reference evidence="1" key="1">
    <citation type="submission" date="2022-12" db="EMBL/GenBank/DDBJ databases">
        <authorList>
            <person name="Petersen C."/>
        </authorList>
    </citation>
    <scope>NUCLEOTIDE SEQUENCE</scope>
    <source>
        <strain evidence="1">IBT 17660</strain>
    </source>
</reference>
<dbReference type="Proteomes" id="UP001147760">
    <property type="component" value="Unassembled WGS sequence"/>
</dbReference>
<dbReference type="AlphaFoldDB" id="A0A9W9XBP5"/>
<keyword evidence="2" id="KW-1185">Reference proteome</keyword>
<gene>
    <name evidence="1" type="ORF">N7530_002210</name>
</gene>
<protein>
    <submittedName>
        <fullName evidence="1">Uncharacterized protein</fullName>
    </submittedName>
</protein>
<name>A0A9W9XBP5_9EURO</name>